<name>A0A7R7ELL0_9FIRM</name>
<dbReference type="RefSeq" id="WP_271712154.1">
    <property type="nucleotide sequence ID" value="NZ_AP024169.1"/>
</dbReference>
<proteinExistence type="predicted"/>
<dbReference type="Pfam" id="PF12746">
    <property type="entry name" value="GNAT_acetyltran"/>
    <property type="match status" value="1"/>
</dbReference>
<dbReference type="KEGG" id="ahb:bsdtb5_22980"/>
<dbReference type="EMBL" id="AP024169">
    <property type="protein sequence ID" value="BCN31003.1"/>
    <property type="molecule type" value="Genomic_DNA"/>
</dbReference>
<evidence type="ECO:0008006" key="3">
    <source>
        <dbReference type="Google" id="ProtNLM"/>
    </source>
</evidence>
<dbReference type="Gene3D" id="3.40.630.30">
    <property type="match status" value="1"/>
</dbReference>
<dbReference type="InterPro" id="IPR016181">
    <property type="entry name" value="Acyl_CoA_acyltransferase"/>
</dbReference>
<dbReference type="Proteomes" id="UP000595897">
    <property type="component" value="Chromosome"/>
</dbReference>
<dbReference type="SUPFAM" id="SSF55729">
    <property type="entry name" value="Acyl-CoA N-acyltransferases (Nat)"/>
    <property type="match status" value="1"/>
</dbReference>
<evidence type="ECO:0000313" key="2">
    <source>
        <dbReference type="Proteomes" id="UP000595897"/>
    </source>
</evidence>
<reference evidence="1 2" key="1">
    <citation type="submission" date="2020-11" db="EMBL/GenBank/DDBJ databases">
        <title>Draft genome sequencing of a Lachnospiraceae strain isolated from anoxic soil subjected to BSD treatment.</title>
        <authorList>
            <person name="Uek A."/>
            <person name="Tonouchi A."/>
        </authorList>
    </citation>
    <scope>NUCLEOTIDE SEQUENCE [LARGE SCALE GENOMIC DNA]</scope>
    <source>
        <strain evidence="1 2">TB5</strain>
    </source>
</reference>
<keyword evidence="2" id="KW-1185">Reference proteome</keyword>
<dbReference type="InterPro" id="IPR027365">
    <property type="entry name" value="GNAT_acetyltra_YdfB-like"/>
</dbReference>
<protein>
    <recommendedName>
        <fullName evidence="3">N-acetyltransferase domain-containing protein</fullName>
    </recommendedName>
</protein>
<evidence type="ECO:0000313" key="1">
    <source>
        <dbReference type="EMBL" id="BCN31003.1"/>
    </source>
</evidence>
<accession>A0A7R7ELL0</accession>
<sequence>MTKRELLGIVQNQLAIDLNCTVEDLNGKKDSFIFVEASDNPGRRPFLRGEQYFEMLTMGKSIIISATPKRLQYVKEQLVGKSRDEAYAMPFISDYAMNYLPDLDNLKHLSAPDGFLYEKIEKSEIYKLYKLKGFNYAIQHNLNHPIQNTLVFLAKKDNVVIAMASASEWCSKMWAIGVDVLSEYRSNGLAVYLVNALTIDILNRNLVPVYSTTACNIASQKVAYRAGFMPAWMSDNKLRFEGELRNS</sequence>
<organism evidence="1 2">
    <name type="scientific">Anaeromicropila herbilytica</name>
    <dbReference type="NCBI Taxonomy" id="2785025"/>
    <lineage>
        <taxon>Bacteria</taxon>
        <taxon>Bacillati</taxon>
        <taxon>Bacillota</taxon>
        <taxon>Clostridia</taxon>
        <taxon>Lachnospirales</taxon>
        <taxon>Lachnospiraceae</taxon>
        <taxon>Anaeromicropila</taxon>
    </lineage>
</organism>
<dbReference type="AlphaFoldDB" id="A0A7R7ELL0"/>
<gene>
    <name evidence="1" type="ORF">bsdtb5_22980</name>
</gene>